<dbReference type="InterPro" id="IPR036890">
    <property type="entry name" value="HATPase_C_sf"/>
</dbReference>
<proteinExistence type="predicted"/>
<dbReference type="PROSITE" id="PS50005">
    <property type="entry name" value="TPR"/>
    <property type="match status" value="2"/>
</dbReference>
<dbReference type="SMART" id="SM00387">
    <property type="entry name" value="HATPase_c"/>
    <property type="match status" value="1"/>
</dbReference>
<dbReference type="Proteomes" id="UP000464657">
    <property type="component" value="Chromosome"/>
</dbReference>
<evidence type="ECO:0000256" key="3">
    <source>
        <dbReference type="ARBA" id="ARBA00022679"/>
    </source>
</evidence>
<evidence type="ECO:0000256" key="4">
    <source>
        <dbReference type="ARBA" id="ARBA00022777"/>
    </source>
</evidence>
<evidence type="ECO:0000259" key="9">
    <source>
        <dbReference type="SMART" id="SM00387"/>
    </source>
</evidence>
<keyword evidence="4 10" id="KW-0418">Kinase</keyword>
<organism evidence="10 11">
    <name type="scientific">Kordia antarctica</name>
    <dbReference type="NCBI Taxonomy" id="1218801"/>
    <lineage>
        <taxon>Bacteria</taxon>
        <taxon>Pseudomonadati</taxon>
        <taxon>Bacteroidota</taxon>
        <taxon>Flavobacteriia</taxon>
        <taxon>Flavobacteriales</taxon>
        <taxon>Flavobacteriaceae</taxon>
        <taxon>Kordia</taxon>
    </lineage>
</organism>
<feature type="domain" description="Histidine kinase/HSP90-like ATPase" evidence="9">
    <location>
        <begin position="575"/>
        <end position="666"/>
    </location>
</feature>
<keyword evidence="5" id="KW-0902">Two-component regulatory system</keyword>
<keyword evidence="11" id="KW-1185">Reference proteome</keyword>
<protein>
    <recommendedName>
        <fullName evidence="2">histidine kinase</fullName>
        <ecNumber evidence="2">2.7.13.3</ecNumber>
    </recommendedName>
</protein>
<dbReference type="OrthoDB" id="1017207at2"/>
<dbReference type="InterPro" id="IPR011990">
    <property type="entry name" value="TPR-like_helical_dom_sf"/>
</dbReference>
<dbReference type="AlphaFoldDB" id="A0A7L4ZJM3"/>
<dbReference type="EMBL" id="CP019288">
    <property type="protein sequence ID" value="QHI36406.1"/>
    <property type="molecule type" value="Genomic_DNA"/>
</dbReference>
<keyword evidence="8" id="KW-1133">Transmembrane helix</keyword>
<name>A0A7L4ZJM3_9FLAO</name>
<dbReference type="SMART" id="SM00028">
    <property type="entry name" value="TPR"/>
    <property type="match status" value="5"/>
</dbReference>
<keyword evidence="6" id="KW-0802">TPR repeat</keyword>
<evidence type="ECO:0000256" key="6">
    <source>
        <dbReference type="PROSITE-ProRule" id="PRU00339"/>
    </source>
</evidence>
<dbReference type="SUPFAM" id="SSF55874">
    <property type="entry name" value="ATPase domain of HSP90 chaperone/DNA topoisomerase II/histidine kinase"/>
    <property type="match status" value="1"/>
</dbReference>
<keyword evidence="7" id="KW-0175">Coiled coil</keyword>
<dbReference type="InterPro" id="IPR050482">
    <property type="entry name" value="Sensor_HK_TwoCompSys"/>
</dbReference>
<reference evidence="10 11" key="1">
    <citation type="journal article" date="2013" name="Int. J. Syst. Evol. Microbiol.">
        <title>Kordia antarctica sp. nov., isolated from Antarctic seawater.</title>
        <authorList>
            <person name="Baek K."/>
            <person name="Choi A."/>
            <person name="Kang I."/>
            <person name="Lee K."/>
            <person name="Cho J.C."/>
        </authorList>
    </citation>
    <scope>NUCLEOTIDE SEQUENCE [LARGE SCALE GENOMIC DNA]</scope>
    <source>
        <strain evidence="10 11">IMCC3317</strain>
    </source>
</reference>
<sequence>MSRGVKILIFCIFLSNYQLNAQNNQIKNLFKVGDSLVRESKLDKAKEIYIDALVLAKRQKNETGILNSYKKLGTLFWLKKEYLISEKYYKKSLEIDSTSLISAYCFNAIALLKRKQHLTDSTNYYLEKALILYENQQTKEAYNVFLNAGIIYKNQQSFQKALNALLKAYNGYNETQNFKRLATVSNAIAQIQKDLGNNTKALKYYFEALSYREKISDTLGMLMSHNNIANAYKTQKEYDVALVHYNKALQFSKKKNNKLASILYNIGTVYYLKKDLINAKSYYIKALELNTKNNNLQSMFYNSNELALLCIESNDLLLAKKYLSKANSLIDKIENNAVINRNHEINAKYNLKIGNYKKAYDFQKKYSDNYKSTFNAKQTKIVQELQERFDSEKKQNENLRLSMLNQRNDSLINEQNSNIKIKNLLLIMSLLALLLLFIAYLFLVQRQKNLKQKRAVEKLKANYNGQELIKKIISKDLHDIIATNLDGIRLKVETLNYINDSKKSEAINEITNNINDINHQTRLISHRLSPLQDKLKKFNLLEIIINQLSEFQIYRGIQIHIKDTIPNVLNDMTLDAQTNFYGILLEILNNIEQHSNATSVTISNNLNSLNVFNFHIIDNGIGYKESKTDGIGIINIQQRAKLLGGYCVIQPSKVGTEFKLSFPLNKHLYEK</sequence>
<keyword evidence="8" id="KW-0812">Transmembrane</keyword>
<evidence type="ECO:0000256" key="7">
    <source>
        <dbReference type="SAM" id="Coils"/>
    </source>
</evidence>
<dbReference type="KEGG" id="kan:IMCC3317_17690"/>
<dbReference type="Pfam" id="PF13181">
    <property type="entry name" value="TPR_8"/>
    <property type="match status" value="1"/>
</dbReference>
<dbReference type="SUPFAM" id="SSF48452">
    <property type="entry name" value="TPR-like"/>
    <property type="match status" value="2"/>
</dbReference>
<evidence type="ECO:0000256" key="5">
    <source>
        <dbReference type="ARBA" id="ARBA00023012"/>
    </source>
</evidence>
<feature type="repeat" description="TPR" evidence="6">
    <location>
        <begin position="222"/>
        <end position="255"/>
    </location>
</feature>
<evidence type="ECO:0000256" key="2">
    <source>
        <dbReference type="ARBA" id="ARBA00012438"/>
    </source>
</evidence>
<evidence type="ECO:0000313" key="10">
    <source>
        <dbReference type="EMBL" id="QHI36406.1"/>
    </source>
</evidence>
<gene>
    <name evidence="10" type="primary">comP_2</name>
    <name evidence="10" type="ORF">IMCC3317_17690</name>
</gene>
<dbReference type="EC" id="2.7.13.3" evidence="2"/>
<dbReference type="InterPro" id="IPR019734">
    <property type="entry name" value="TPR_rpt"/>
</dbReference>
<accession>A0A7L4ZJM3</accession>
<evidence type="ECO:0000313" key="11">
    <source>
        <dbReference type="Proteomes" id="UP000464657"/>
    </source>
</evidence>
<feature type="repeat" description="TPR" evidence="6">
    <location>
        <begin position="260"/>
        <end position="293"/>
    </location>
</feature>
<dbReference type="Gene3D" id="1.25.40.10">
    <property type="entry name" value="Tetratricopeptide repeat domain"/>
    <property type="match status" value="3"/>
</dbReference>
<dbReference type="InterPro" id="IPR003594">
    <property type="entry name" value="HATPase_dom"/>
</dbReference>
<dbReference type="RefSeq" id="WP_160129114.1">
    <property type="nucleotide sequence ID" value="NZ_CP019288.1"/>
</dbReference>
<dbReference type="GO" id="GO:0004673">
    <property type="term" value="F:protein histidine kinase activity"/>
    <property type="evidence" value="ECO:0007669"/>
    <property type="project" value="UniProtKB-EC"/>
</dbReference>
<feature type="coiled-coil region" evidence="7">
    <location>
        <begin position="375"/>
        <end position="414"/>
    </location>
</feature>
<evidence type="ECO:0000256" key="1">
    <source>
        <dbReference type="ARBA" id="ARBA00000085"/>
    </source>
</evidence>
<dbReference type="PANTHER" id="PTHR24421:SF10">
    <property type="entry name" value="NITRATE_NITRITE SENSOR PROTEIN NARQ"/>
    <property type="match status" value="1"/>
</dbReference>
<dbReference type="GO" id="GO:0000160">
    <property type="term" value="P:phosphorelay signal transduction system"/>
    <property type="evidence" value="ECO:0007669"/>
    <property type="project" value="UniProtKB-KW"/>
</dbReference>
<evidence type="ECO:0000256" key="8">
    <source>
        <dbReference type="SAM" id="Phobius"/>
    </source>
</evidence>
<keyword evidence="3 10" id="KW-0808">Transferase</keyword>
<keyword evidence="8" id="KW-0472">Membrane</keyword>
<dbReference type="PANTHER" id="PTHR24421">
    <property type="entry name" value="NITRATE/NITRITE SENSOR PROTEIN NARX-RELATED"/>
    <property type="match status" value="1"/>
</dbReference>
<comment type="catalytic activity">
    <reaction evidence="1">
        <text>ATP + protein L-histidine = ADP + protein N-phospho-L-histidine.</text>
        <dbReference type="EC" id="2.7.13.3"/>
    </reaction>
</comment>
<dbReference type="Pfam" id="PF13424">
    <property type="entry name" value="TPR_12"/>
    <property type="match status" value="1"/>
</dbReference>
<feature type="transmembrane region" description="Helical" evidence="8">
    <location>
        <begin position="424"/>
        <end position="444"/>
    </location>
</feature>
<dbReference type="Gene3D" id="3.30.565.10">
    <property type="entry name" value="Histidine kinase-like ATPase, C-terminal domain"/>
    <property type="match status" value="1"/>
</dbReference>